<evidence type="ECO:0000256" key="1">
    <source>
        <dbReference type="SAM" id="Phobius"/>
    </source>
</evidence>
<dbReference type="EMBL" id="CM016556">
    <property type="protein sequence ID" value="TKW15370.1"/>
    <property type="molecule type" value="Genomic_DNA"/>
</dbReference>
<sequence length="42" mass="4945">MQTEYWTLLYIDSVLFLSLASCSLQRCMSMDMATCYFTYANE</sequence>
<name>A0A4U6UGX3_SETVI</name>
<organism evidence="2 3">
    <name type="scientific">Setaria viridis</name>
    <name type="common">Green bristlegrass</name>
    <name type="synonym">Setaria italica subsp. viridis</name>
    <dbReference type="NCBI Taxonomy" id="4556"/>
    <lineage>
        <taxon>Eukaryota</taxon>
        <taxon>Viridiplantae</taxon>
        <taxon>Streptophyta</taxon>
        <taxon>Embryophyta</taxon>
        <taxon>Tracheophyta</taxon>
        <taxon>Spermatophyta</taxon>
        <taxon>Magnoliopsida</taxon>
        <taxon>Liliopsida</taxon>
        <taxon>Poales</taxon>
        <taxon>Poaceae</taxon>
        <taxon>PACMAD clade</taxon>
        <taxon>Panicoideae</taxon>
        <taxon>Panicodae</taxon>
        <taxon>Paniceae</taxon>
        <taxon>Cenchrinae</taxon>
        <taxon>Setaria</taxon>
    </lineage>
</organism>
<protein>
    <submittedName>
        <fullName evidence="2">Uncharacterized protein</fullName>
    </submittedName>
</protein>
<keyword evidence="1" id="KW-0812">Transmembrane</keyword>
<keyword evidence="1" id="KW-1133">Transmembrane helix</keyword>
<dbReference type="Gramene" id="TKW15370">
    <property type="protein sequence ID" value="TKW15370"/>
    <property type="gene ID" value="SEVIR_5G233650v2"/>
</dbReference>
<accession>A0A4U6UGX3</accession>
<keyword evidence="1" id="KW-0472">Membrane</keyword>
<proteinExistence type="predicted"/>
<keyword evidence="3" id="KW-1185">Reference proteome</keyword>
<dbReference type="AlphaFoldDB" id="A0A4U6UGX3"/>
<evidence type="ECO:0000313" key="3">
    <source>
        <dbReference type="Proteomes" id="UP000298652"/>
    </source>
</evidence>
<evidence type="ECO:0000313" key="2">
    <source>
        <dbReference type="EMBL" id="TKW15370.1"/>
    </source>
</evidence>
<reference evidence="2" key="1">
    <citation type="submission" date="2019-03" db="EMBL/GenBank/DDBJ databases">
        <title>WGS assembly of Setaria viridis.</title>
        <authorList>
            <person name="Huang P."/>
            <person name="Jenkins J."/>
            <person name="Grimwood J."/>
            <person name="Barry K."/>
            <person name="Healey A."/>
            <person name="Mamidi S."/>
            <person name="Sreedasyam A."/>
            <person name="Shu S."/>
            <person name="Feldman M."/>
            <person name="Wu J."/>
            <person name="Yu Y."/>
            <person name="Chen C."/>
            <person name="Johnson J."/>
            <person name="Rokhsar D."/>
            <person name="Baxter I."/>
            <person name="Schmutz J."/>
            <person name="Brutnell T."/>
            <person name="Kellogg E."/>
        </authorList>
    </citation>
    <scope>NUCLEOTIDE SEQUENCE [LARGE SCALE GENOMIC DNA]</scope>
</reference>
<dbReference type="Proteomes" id="UP000298652">
    <property type="component" value="Chromosome 5"/>
</dbReference>
<feature type="transmembrane region" description="Helical" evidence="1">
    <location>
        <begin position="6"/>
        <end position="24"/>
    </location>
</feature>
<gene>
    <name evidence="2" type="ORF">SEVIR_5G233650v2</name>
</gene>